<protein>
    <recommendedName>
        <fullName evidence="2">Peptidase M15</fullName>
    </recommendedName>
</protein>
<accession>A0A5Q4ZV56</accession>
<sequence>MKTPKSVKSLEELGRVRLSTNFFFRDFLYSEISQIERIANIPDHPDIAIAVGKQLCEQVLEPIQQQFGRISIRSAYRSLAVNGKGAENKNQYNCAKNESNYAGHIWDYKDSNGFMGGTACIVVNSILPYYEKTGDWQALAWWIHDNVPGYSSMCFFPKLAAFNISWHENPSKTIRSYISGSKGKLISPEMVGFNDDHSGLYQELLKSIQA</sequence>
<evidence type="ECO:0000313" key="1">
    <source>
        <dbReference type="EMBL" id="VVV04009.1"/>
    </source>
</evidence>
<proteinExistence type="predicted"/>
<dbReference type="AlphaFoldDB" id="A0A5Q4ZV56"/>
<evidence type="ECO:0008006" key="2">
    <source>
        <dbReference type="Google" id="ProtNLM"/>
    </source>
</evidence>
<dbReference type="InterPro" id="IPR009045">
    <property type="entry name" value="Zn_M74/Hedgehog-like"/>
</dbReference>
<name>A0A5Q4ZV56_9GAMM</name>
<dbReference type="EMBL" id="LR721750">
    <property type="protein sequence ID" value="VVV04009.1"/>
    <property type="molecule type" value="Genomic_DNA"/>
</dbReference>
<reference evidence="1" key="1">
    <citation type="submission" date="2019-09" db="EMBL/GenBank/DDBJ databases">
        <authorList>
            <person name="Hjerde E."/>
        </authorList>
    </citation>
    <scope>NUCLEOTIDE SEQUENCE</scope>
    <source>
        <strain evidence="1">06/09/160</strain>
    </source>
</reference>
<organism evidence="1">
    <name type="scientific">Aliivibrio wodanis</name>
    <dbReference type="NCBI Taxonomy" id="80852"/>
    <lineage>
        <taxon>Bacteria</taxon>
        <taxon>Pseudomonadati</taxon>
        <taxon>Pseudomonadota</taxon>
        <taxon>Gammaproteobacteria</taxon>
        <taxon>Vibrionales</taxon>
        <taxon>Vibrionaceae</taxon>
        <taxon>Aliivibrio</taxon>
    </lineage>
</organism>
<gene>
    <name evidence="1" type="ORF">AW0309160_01392</name>
</gene>
<dbReference type="SUPFAM" id="SSF55166">
    <property type="entry name" value="Hedgehog/DD-peptidase"/>
    <property type="match status" value="1"/>
</dbReference>